<name>A0A8D5U9H7_9CREN</name>
<reference evidence="1 2" key="1">
    <citation type="submission" date="2021-04" db="EMBL/GenBank/DDBJ databases">
        <title>Complete genome sequence of Stygiolobus sp. KN-1.</title>
        <authorList>
            <person name="Nakamura K."/>
            <person name="Sakai H."/>
            <person name="Kurosawa N."/>
        </authorList>
    </citation>
    <scope>NUCLEOTIDE SEQUENCE [LARGE SCALE GENOMIC DNA]</scope>
    <source>
        <strain evidence="1 2">KN-1</strain>
    </source>
</reference>
<evidence type="ECO:0000313" key="2">
    <source>
        <dbReference type="Proteomes" id="UP000825123"/>
    </source>
</evidence>
<organism evidence="1 2">
    <name type="scientific">Stygiolobus caldivivus</name>
    <dbReference type="NCBI Taxonomy" id="2824673"/>
    <lineage>
        <taxon>Archaea</taxon>
        <taxon>Thermoproteota</taxon>
        <taxon>Thermoprotei</taxon>
        <taxon>Sulfolobales</taxon>
        <taxon>Sulfolobaceae</taxon>
        <taxon>Stygiolobus</taxon>
    </lineage>
</organism>
<dbReference type="Proteomes" id="UP000825123">
    <property type="component" value="Chromosome"/>
</dbReference>
<evidence type="ECO:0000313" key="1">
    <source>
        <dbReference type="EMBL" id="BCU71525.1"/>
    </source>
</evidence>
<accession>A0A8D5U9H7</accession>
<dbReference type="GeneID" id="66164537"/>
<dbReference type="KEGG" id="csty:KN1_28220"/>
<sequence length="47" mass="5532">MILIEEVYERLEDELVIKKLEENIYAIRSLRAEVKRLGEAVVSLQET</sequence>
<protein>
    <submittedName>
        <fullName evidence="1">Uncharacterized protein</fullName>
    </submittedName>
</protein>
<gene>
    <name evidence="1" type="ORF">KN1_28220</name>
</gene>
<dbReference type="EMBL" id="AP024597">
    <property type="protein sequence ID" value="BCU71525.1"/>
    <property type="molecule type" value="Genomic_DNA"/>
</dbReference>
<keyword evidence="2" id="KW-1185">Reference proteome</keyword>
<proteinExistence type="predicted"/>
<dbReference type="AlphaFoldDB" id="A0A8D5U9H7"/>
<dbReference type="RefSeq" id="WP_221288314.1">
    <property type="nucleotide sequence ID" value="NZ_AP024597.1"/>
</dbReference>